<evidence type="ECO:0008006" key="2">
    <source>
        <dbReference type="Google" id="ProtNLM"/>
    </source>
</evidence>
<reference evidence="1" key="1">
    <citation type="journal article" date="2015" name="Nature">
        <title>Complex archaea that bridge the gap between prokaryotes and eukaryotes.</title>
        <authorList>
            <person name="Spang A."/>
            <person name="Saw J.H."/>
            <person name="Jorgensen S.L."/>
            <person name="Zaremba-Niedzwiedzka K."/>
            <person name="Martijn J."/>
            <person name="Lind A.E."/>
            <person name="van Eijk R."/>
            <person name="Schleper C."/>
            <person name="Guy L."/>
            <person name="Ettema T.J."/>
        </authorList>
    </citation>
    <scope>NUCLEOTIDE SEQUENCE</scope>
</reference>
<gene>
    <name evidence="1" type="ORF">LCGC14_0593500</name>
</gene>
<accession>A0A0F9RWQ3</accession>
<evidence type="ECO:0000313" key="1">
    <source>
        <dbReference type="EMBL" id="KKN54372.1"/>
    </source>
</evidence>
<name>A0A0F9RWQ3_9ZZZZ</name>
<comment type="caution">
    <text evidence="1">The sequence shown here is derived from an EMBL/GenBank/DDBJ whole genome shotgun (WGS) entry which is preliminary data.</text>
</comment>
<dbReference type="AlphaFoldDB" id="A0A0F9RWQ3"/>
<dbReference type="EMBL" id="LAZR01000932">
    <property type="protein sequence ID" value="KKN54372.1"/>
    <property type="molecule type" value="Genomic_DNA"/>
</dbReference>
<feature type="non-terminal residue" evidence="1">
    <location>
        <position position="143"/>
    </location>
</feature>
<protein>
    <recommendedName>
        <fullName evidence="2">Amidoligase enzyme</fullName>
    </recommendedName>
</protein>
<proteinExistence type="predicted"/>
<organism evidence="1">
    <name type="scientific">marine sediment metagenome</name>
    <dbReference type="NCBI Taxonomy" id="412755"/>
    <lineage>
        <taxon>unclassified sequences</taxon>
        <taxon>metagenomes</taxon>
        <taxon>ecological metagenomes</taxon>
    </lineage>
</organism>
<sequence length="143" mass="16473">MSSKPWNRVGIEIEYTDIIPNRIPALYDEIKNRELVITHDASVESPSELFTLDRKPISGRTLNTVLNRVLISQETIGGELVTPVINTTNPNWILPFDRMFGILKQYGEREDSKRGSIHVHINMDRDKEDGRGFSLDILKRLWV</sequence>